<evidence type="ECO:0000313" key="1">
    <source>
        <dbReference type="EMBL" id="TDL27786.1"/>
    </source>
</evidence>
<organism evidence="1 2">
    <name type="scientific">Rickenella mellea</name>
    <dbReference type="NCBI Taxonomy" id="50990"/>
    <lineage>
        <taxon>Eukaryota</taxon>
        <taxon>Fungi</taxon>
        <taxon>Dikarya</taxon>
        <taxon>Basidiomycota</taxon>
        <taxon>Agaricomycotina</taxon>
        <taxon>Agaricomycetes</taxon>
        <taxon>Hymenochaetales</taxon>
        <taxon>Rickenellaceae</taxon>
        <taxon>Rickenella</taxon>
    </lineage>
</organism>
<dbReference type="AlphaFoldDB" id="A0A4Y7QK98"/>
<evidence type="ECO:0000313" key="2">
    <source>
        <dbReference type="Proteomes" id="UP000294933"/>
    </source>
</evidence>
<dbReference type="EMBL" id="ML170158">
    <property type="protein sequence ID" value="TDL27786.1"/>
    <property type="molecule type" value="Genomic_DNA"/>
</dbReference>
<gene>
    <name evidence="1" type="ORF">BD410DRAFT_329562</name>
</gene>
<protein>
    <submittedName>
        <fullName evidence="1">Uncharacterized protein</fullName>
    </submittedName>
</protein>
<reference evidence="1 2" key="1">
    <citation type="submission" date="2018-06" db="EMBL/GenBank/DDBJ databases">
        <title>A transcriptomic atlas of mushroom development highlights an independent origin of complex multicellularity.</title>
        <authorList>
            <consortium name="DOE Joint Genome Institute"/>
            <person name="Krizsan K."/>
            <person name="Almasi E."/>
            <person name="Merenyi Z."/>
            <person name="Sahu N."/>
            <person name="Viragh M."/>
            <person name="Koszo T."/>
            <person name="Mondo S."/>
            <person name="Kiss B."/>
            <person name="Balint B."/>
            <person name="Kues U."/>
            <person name="Barry K."/>
            <person name="Hegedus J.C."/>
            <person name="Henrissat B."/>
            <person name="Johnson J."/>
            <person name="Lipzen A."/>
            <person name="Ohm R."/>
            <person name="Nagy I."/>
            <person name="Pangilinan J."/>
            <person name="Yan J."/>
            <person name="Xiong Y."/>
            <person name="Grigoriev I.V."/>
            <person name="Hibbett D.S."/>
            <person name="Nagy L.G."/>
        </authorList>
    </citation>
    <scope>NUCLEOTIDE SEQUENCE [LARGE SCALE GENOMIC DNA]</scope>
    <source>
        <strain evidence="1 2">SZMC22713</strain>
    </source>
</reference>
<proteinExistence type="predicted"/>
<keyword evidence="2" id="KW-1185">Reference proteome</keyword>
<sequence length="114" mass="13414">MASAIKGGEREIHGRFQALTKHPSLRHFKKASRSYCSGQRQSARTWKGLLRVSSRELLKVSTARFNLKRAFSKQYTQFWISYTILTWNHTPTKRWQSWIRRGQISTQTKRSSLT</sequence>
<accession>A0A4Y7QK98</accession>
<name>A0A4Y7QK98_9AGAM</name>
<dbReference type="VEuPathDB" id="FungiDB:BD410DRAFT_329562"/>
<dbReference type="Proteomes" id="UP000294933">
    <property type="component" value="Unassembled WGS sequence"/>
</dbReference>